<reference evidence="2" key="1">
    <citation type="submission" date="2022-11" db="EMBL/GenBank/DDBJ databases">
        <authorList>
            <person name="Petersen C."/>
        </authorList>
    </citation>
    <scope>NUCLEOTIDE SEQUENCE</scope>
    <source>
        <strain evidence="2">IBT 22155</strain>
    </source>
</reference>
<name>A0A9W9HFQ2_9EURO</name>
<dbReference type="RefSeq" id="XP_056526410.1">
    <property type="nucleotide sequence ID" value="XM_056661244.1"/>
</dbReference>
<keyword evidence="3" id="KW-1185">Reference proteome</keyword>
<proteinExistence type="predicted"/>
<gene>
    <name evidence="2" type="ORF">N7515_000500</name>
</gene>
<comment type="caution">
    <text evidence="2">The sequence shown here is derived from an EMBL/GenBank/DDBJ whole genome shotgun (WGS) entry which is preliminary data.</text>
</comment>
<protein>
    <submittedName>
        <fullName evidence="2">Uncharacterized protein</fullName>
    </submittedName>
</protein>
<feature type="region of interest" description="Disordered" evidence="1">
    <location>
        <begin position="114"/>
        <end position="133"/>
    </location>
</feature>
<dbReference type="OrthoDB" id="76567at2759"/>
<evidence type="ECO:0000313" key="2">
    <source>
        <dbReference type="EMBL" id="KAJ5145936.1"/>
    </source>
</evidence>
<dbReference type="AlphaFoldDB" id="A0A9W9HFQ2"/>
<evidence type="ECO:0000313" key="3">
    <source>
        <dbReference type="Proteomes" id="UP001149079"/>
    </source>
</evidence>
<sequence length="142" mass="15981">MAMEIRPADRRWAMATTYRPAAHKGKQADQCFTPPCRSGSPRQPVGWPTFVIETGLSESLPRLREDARWWFNNSPTKTAGRQALRPAVRPFRPAATNKLLSLSSLQNQSPMTEHDNGHLMGHGSIPQRDKRGSWCEEVTCPD</sequence>
<dbReference type="GeneID" id="81400414"/>
<accession>A0A9W9HFQ2</accession>
<dbReference type="EMBL" id="JAPQKL010000001">
    <property type="protein sequence ID" value="KAJ5145936.1"/>
    <property type="molecule type" value="Genomic_DNA"/>
</dbReference>
<reference evidence="2" key="2">
    <citation type="journal article" date="2023" name="IMA Fungus">
        <title>Comparative genomic study of the Penicillium genus elucidates a diverse pangenome and 15 lateral gene transfer events.</title>
        <authorList>
            <person name="Petersen C."/>
            <person name="Sorensen T."/>
            <person name="Nielsen M.R."/>
            <person name="Sondergaard T.E."/>
            <person name="Sorensen J.L."/>
            <person name="Fitzpatrick D.A."/>
            <person name="Frisvad J.C."/>
            <person name="Nielsen K.L."/>
        </authorList>
    </citation>
    <scope>NUCLEOTIDE SEQUENCE</scope>
    <source>
        <strain evidence="2">IBT 22155</strain>
    </source>
</reference>
<dbReference type="Proteomes" id="UP001149079">
    <property type="component" value="Unassembled WGS sequence"/>
</dbReference>
<evidence type="ECO:0000256" key="1">
    <source>
        <dbReference type="SAM" id="MobiDB-lite"/>
    </source>
</evidence>
<organism evidence="2 3">
    <name type="scientific">Penicillium bovifimosum</name>
    <dbReference type="NCBI Taxonomy" id="126998"/>
    <lineage>
        <taxon>Eukaryota</taxon>
        <taxon>Fungi</taxon>
        <taxon>Dikarya</taxon>
        <taxon>Ascomycota</taxon>
        <taxon>Pezizomycotina</taxon>
        <taxon>Eurotiomycetes</taxon>
        <taxon>Eurotiomycetidae</taxon>
        <taxon>Eurotiales</taxon>
        <taxon>Aspergillaceae</taxon>
        <taxon>Penicillium</taxon>
    </lineage>
</organism>